<dbReference type="Proteomes" id="UP001595974">
    <property type="component" value="Unassembled WGS sequence"/>
</dbReference>
<evidence type="ECO:0000256" key="7">
    <source>
        <dbReference type="ARBA" id="ARBA00034478"/>
    </source>
</evidence>
<dbReference type="Pfam" id="PF02219">
    <property type="entry name" value="MTHFR"/>
    <property type="match status" value="1"/>
</dbReference>
<evidence type="ECO:0000256" key="8">
    <source>
        <dbReference type="ARBA" id="ARBA00048628"/>
    </source>
</evidence>
<comment type="similarity">
    <text evidence="3 9">Belongs to the methylenetetrahydrofolate reductase family.</text>
</comment>
<gene>
    <name evidence="11" type="ORF">ACFPTN_05335</name>
</gene>
<dbReference type="InterPro" id="IPR029041">
    <property type="entry name" value="FAD-linked_oxidoreductase-like"/>
</dbReference>
<comment type="catalytic activity">
    <reaction evidence="8">
        <text>(6S)-5-methyl-5,6,7,8-tetrahydrofolate + NAD(+) = (6R)-5,10-methylene-5,6,7,8-tetrahydrofolate + NADH + H(+)</text>
        <dbReference type="Rhea" id="RHEA:19821"/>
        <dbReference type="ChEBI" id="CHEBI:15378"/>
        <dbReference type="ChEBI" id="CHEBI:15636"/>
        <dbReference type="ChEBI" id="CHEBI:18608"/>
        <dbReference type="ChEBI" id="CHEBI:57540"/>
        <dbReference type="ChEBI" id="CHEBI:57945"/>
        <dbReference type="EC" id="1.5.1.54"/>
    </reaction>
    <physiologicalReaction direction="right-to-left" evidence="8">
        <dbReference type="Rhea" id="RHEA:19823"/>
    </physiologicalReaction>
</comment>
<evidence type="ECO:0000256" key="1">
    <source>
        <dbReference type="ARBA" id="ARBA00001974"/>
    </source>
</evidence>
<organism evidence="11 12">
    <name type="scientific">Thauera sinica</name>
    <dbReference type="NCBI Taxonomy" id="2665146"/>
    <lineage>
        <taxon>Bacteria</taxon>
        <taxon>Pseudomonadati</taxon>
        <taxon>Pseudomonadota</taxon>
        <taxon>Betaproteobacteria</taxon>
        <taxon>Rhodocyclales</taxon>
        <taxon>Zoogloeaceae</taxon>
        <taxon>Thauera</taxon>
    </lineage>
</organism>
<dbReference type="InterPro" id="IPR022026">
    <property type="entry name" value="DUF5981"/>
</dbReference>
<comment type="pathway">
    <text evidence="7">Amino-acid biosynthesis; L-methionine biosynthesis via de novo pathway.</text>
</comment>
<accession>A0ABW1ANF8</accession>
<dbReference type="PANTHER" id="PTHR45754:SF3">
    <property type="entry name" value="METHYLENETETRAHYDROFOLATE REDUCTASE (NADPH)"/>
    <property type="match status" value="1"/>
</dbReference>
<sequence>MARALAGERFAWLLECIPAAGRRPEADYGALIGPRGAPDWLSAFAVTDRVLSPQDPDPLPIAGRLLQASGRQPLLHFAGKDRELAELRDRVRTMQQMGLRNLLLLSGDRLPGHGHGKRIRYLESVAAVAAVRRWQPDWLLGVAVNPFKYREEDGMLQYLKLSKKLRAGASFAITQVGFDPDKHVEALGWMADSPLRRPLLACVMPLSAARARHLRRYPVPGITVSDSLLALLEEDARRQPDGGRARVLHRLALQIVHLRRLGYAGIQLTGIRNAMDLQALADSVDALARDCADQAAWESAWRDHWCRADGTPADPRPPGECWRPGQGTVRASPRERYRYRVFAATHALLFQRGPLAAAFAWTMRAACAQPGTMARGLERLERAVKHPLLGCETCGQCRLASTQFVCPETCPKGLANGACGGTTQNRCEFGEQECIHSVRYRIAKETGALNELESVLVPAIPAETRHSSSWPAWFIRQEPHVRILDASAPGTSIDTAGAPTCPHYGPDA</sequence>
<name>A0ABW1ANF8_9RHOO</name>
<evidence type="ECO:0000313" key="12">
    <source>
        <dbReference type="Proteomes" id="UP001595974"/>
    </source>
</evidence>
<evidence type="ECO:0000256" key="5">
    <source>
        <dbReference type="ARBA" id="ARBA00022827"/>
    </source>
</evidence>
<dbReference type="InterPro" id="IPR003171">
    <property type="entry name" value="Mehydrof_redctse-like"/>
</dbReference>
<protein>
    <recommendedName>
        <fullName evidence="9">Methylenetetrahydrofolate reductase</fullName>
    </recommendedName>
</protein>
<evidence type="ECO:0000256" key="6">
    <source>
        <dbReference type="ARBA" id="ARBA00023002"/>
    </source>
</evidence>
<evidence type="ECO:0000313" key="11">
    <source>
        <dbReference type="EMBL" id="MFC5768787.1"/>
    </source>
</evidence>
<dbReference type="EMBL" id="JBHSOG010000015">
    <property type="protein sequence ID" value="MFC5768787.1"/>
    <property type="molecule type" value="Genomic_DNA"/>
</dbReference>
<comment type="cofactor">
    <cofactor evidence="1 9">
        <name>FAD</name>
        <dbReference type="ChEBI" id="CHEBI:57692"/>
    </cofactor>
</comment>
<dbReference type="RefSeq" id="WP_198363173.1">
    <property type="nucleotide sequence ID" value="NZ_JBHSOG010000015.1"/>
</dbReference>
<feature type="domain" description="Methylene-tetrahydrofolate reductase C-terminal-like" evidence="10">
    <location>
        <begin position="380"/>
        <end position="456"/>
    </location>
</feature>
<dbReference type="Pfam" id="PF12225">
    <property type="entry name" value="DUF5981"/>
    <property type="match status" value="1"/>
</dbReference>
<comment type="pathway">
    <text evidence="2 9">One-carbon metabolism; tetrahydrofolate interconversion.</text>
</comment>
<dbReference type="PANTHER" id="PTHR45754">
    <property type="entry name" value="METHYLENETETRAHYDROFOLATE REDUCTASE"/>
    <property type="match status" value="1"/>
</dbReference>
<keyword evidence="6 9" id="KW-0560">Oxidoreductase</keyword>
<evidence type="ECO:0000256" key="4">
    <source>
        <dbReference type="ARBA" id="ARBA00022630"/>
    </source>
</evidence>
<comment type="caution">
    <text evidence="11">The sequence shown here is derived from an EMBL/GenBank/DDBJ whole genome shotgun (WGS) entry which is preliminary data.</text>
</comment>
<evidence type="ECO:0000256" key="3">
    <source>
        <dbReference type="ARBA" id="ARBA00006743"/>
    </source>
</evidence>
<evidence type="ECO:0000256" key="9">
    <source>
        <dbReference type="RuleBase" id="RU003862"/>
    </source>
</evidence>
<proteinExistence type="inferred from homology"/>
<keyword evidence="12" id="KW-1185">Reference proteome</keyword>
<evidence type="ECO:0000256" key="2">
    <source>
        <dbReference type="ARBA" id="ARBA00004777"/>
    </source>
</evidence>
<reference evidence="12" key="1">
    <citation type="journal article" date="2019" name="Int. J. Syst. Evol. Microbiol.">
        <title>The Global Catalogue of Microorganisms (GCM) 10K type strain sequencing project: providing services to taxonomists for standard genome sequencing and annotation.</title>
        <authorList>
            <consortium name="The Broad Institute Genomics Platform"/>
            <consortium name="The Broad Institute Genome Sequencing Center for Infectious Disease"/>
            <person name="Wu L."/>
            <person name="Ma J."/>
        </authorList>
    </citation>
    <scope>NUCLEOTIDE SEQUENCE [LARGE SCALE GENOMIC DNA]</scope>
    <source>
        <strain evidence="12">SHR3</strain>
    </source>
</reference>
<keyword evidence="5 9" id="KW-0274">FAD</keyword>
<keyword evidence="4 9" id="KW-0285">Flavoprotein</keyword>
<dbReference type="SUPFAM" id="SSF51730">
    <property type="entry name" value="FAD-linked oxidoreductase"/>
    <property type="match status" value="1"/>
</dbReference>
<dbReference type="Gene3D" id="3.20.20.220">
    <property type="match status" value="1"/>
</dbReference>
<evidence type="ECO:0000259" key="10">
    <source>
        <dbReference type="Pfam" id="PF12225"/>
    </source>
</evidence>